<comment type="function">
    <text evidence="9">Mediates the uptake of pyruvate into mitochondria.</text>
</comment>
<dbReference type="InterPro" id="IPR005336">
    <property type="entry name" value="MPC"/>
</dbReference>
<evidence type="ECO:0000313" key="10">
    <source>
        <dbReference type="EMBL" id="CAG8572873.1"/>
    </source>
</evidence>
<keyword evidence="7 9" id="KW-0496">Mitochondrion</keyword>
<keyword evidence="4" id="KW-0812">Transmembrane</keyword>
<evidence type="ECO:0000256" key="4">
    <source>
        <dbReference type="ARBA" id="ARBA00022692"/>
    </source>
</evidence>
<keyword evidence="11" id="KW-1185">Reference proteome</keyword>
<evidence type="ECO:0000256" key="3">
    <source>
        <dbReference type="ARBA" id="ARBA00022448"/>
    </source>
</evidence>
<evidence type="ECO:0000256" key="8">
    <source>
        <dbReference type="ARBA" id="ARBA00023136"/>
    </source>
</evidence>
<keyword evidence="8" id="KW-0472">Membrane</keyword>
<sequence length="119" mass="13017">MAGYISHSLNSLTNVFIDESPNSTKSPCSLGYLFTNCCSIGPKTVFFWAPLMKWALVIAGLSDLKRPPEKLSVSQSIALTATGVIWSRYSTQIIPINYALMSVNVFVAGTGITQLVRIW</sequence>
<dbReference type="GO" id="GO:0006850">
    <property type="term" value="P:pyruvate import into mitochondria"/>
    <property type="evidence" value="ECO:0007669"/>
    <property type="project" value="InterPro"/>
</dbReference>
<dbReference type="GO" id="GO:0005743">
    <property type="term" value="C:mitochondrial inner membrane"/>
    <property type="evidence" value="ECO:0007669"/>
    <property type="project" value="UniProtKB-SubCell"/>
</dbReference>
<accession>A0A9N9BRL8</accession>
<evidence type="ECO:0000256" key="7">
    <source>
        <dbReference type="ARBA" id="ARBA00023128"/>
    </source>
</evidence>
<comment type="subcellular location">
    <subcellularLocation>
        <location evidence="1 9">Mitochondrion inner membrane</location>
        <topology evidence="1 9">Multi-pass membrane protein</topology>
    </subcellularLocation>
</comment>
<name>A0A9N9BRL8_9GLOM</name>
<evidence type="ECO:0000256" key="9">
    <source>
        <dbReference type="RuleBase" id="RU363100"/>
    </source>
</evidence>
<evidence type="ECO:0000256" key="6">
    <source>
        <dbReference type="ARBA" id="ARBA00022989"/>
    </source>
</evidence>
<evidence type="ECO:0000256" key="5">
    <source>
        <dbReference type="ARBA" id="ARBA00022792"/>
    </source>
</evidence>
<evidence type="ECO:0000313" key="11">
    <source>
        <dbReference type="Proteomes" id="UP000789405"/>
    </source>
</evidence>
<keyword evidence="3 9" id="KW-0813">Transport</keyword>
<gene>
    <name evidence="10" type="ORF">DERYTH_LOCUS6296</name>
</gene>
<protein>
    <recommendedName>
        <fullName evidence="9">Mitochondrial pyruvate carrier</fullName>
    </recommendedName>
</protein>
<evidence type="ECO:0000256" key="1">
    <source>
        <dbReference type="ARBA" id="ARBA00004448"/>
    </source>
</evidence>
<keyword evidence="6" id="KW-1133">Transmembrane helix</keyword>
<dbReference type="Proteomes" id="UP000789405">
    <property type="component" value="Unassembled WGS sequence"/>
</dbReference>
<feature type="non-terminal residue" evidence="10">
    <location>
        <position position="119"/>
    </location>
</feature>
<organism evidence="10 11">
    <name type="scientific">Dentiscutata erythropus</name>
    <dbReference type="NCBI Taxonomy" id="1348616"/>
    <lineage>
        <taxon>Eukaryota</taxon>
        <taxon>Fungi</taxon>
        <taxon>Fungi incertae sedis</taxon>
        <taxon>Mucoromycota</taxon>
        <taxon>Glomeromycotina</taxon>
        <taxon>Glomeromycetes</taxon>
        <taxon>Diversisporales</taxon>
        <taxon>Gigasporaceae</taxon>
        <taxon>Dentiscutata</taxon>
    </lineage>
</organism>
<dbReference type="OrthoDB" id="869189at2759"/>
<proteinExistence type="inferred from homology"/>
<keyword evidence="5 9" id="KW-0999">Mitochondrion inner membrane</keyword>
<reference evidence="10" key="1">
    <citation type="submission" date="2021-06" db="EMBL/GenBank/DDBJ databases">
        <authorList>
            <person name="Kallberg Y."/>
            <person name="Tangrot J."/>
            <person name="Rosling A."/>
        </authorList>
    </citation>
    <scope>NUCLEOTIDE SEQUENCE</scope>
    <source>
        <strain evidence="10">MA453B</strain>
    </source>
</reference>
<comment type="caution">
    <text evidence="10">The sequence shown here is derived from an EMBL/GenBank/DDBJ whole genome shotgun (WGS) entry which is preliminary data.</text>
</comment>
<dbReference type="EMBL" id="CAJVPY010002814">
    <property type="protein sequence ID" value="CAG8572873.1"/>
    <property type="molecule type" value="Genomic_DNA"/>
</dbReference>
<dbReference type="AlphaFoldDB" id="A0A9N9BRL8"/>
<dbReference type="PANTHER" id="PTHR14154">
    <property type="entry name" value="UPF0041 BRAIN PROTEIN 44-RELATED"/>
    <property type="match status" value="1"/>
</dbReference>
<evidence type="ECO:0000256" key="2">
    <source>
        <dbReference type="ARBA" id="ARBA00006416"/>
    </source>
</evidence>
<comment type="similarity">
    <text evidence="2 9">Belongs to the mitochondrial pyruvate carrier (MPC) (TC 2.A.105) family.</text>
</comment>
<dbReference type="Pfam" id="PF03650">
    <property type="entry name" value="MPC"/>
    <property type="match status" value="1"/>
</dbReference>